<dbReference type="EMBL" id="LAZR01000097">
    <property type="protein sequence ID" value="KKN92096.1"/>
    <property type="molecule type" value="Genomic_DNA"/>
</dbReference>
<evidence type="ECO:0000313" key="2">
    <source>
        <dbReference type="EMBL" id="KKN92096.1"/>
    </source>
</evidence>
<evidence type="ECO:0000256" key="1">
    <source>
        <dbReference type="SAM" id="Phobius"/>
    </source>
</evidence>
<organism evidence="2">
    <name type="scientific">marine sediment metagenome</name>
    <dbReference type="NCBI Taxonomy" id="412755"/>
    <lineage>
        <taxon>unclassified sequences</taxon>
        <taxon>metagenomes</taxon>
        <taxon>ecological metagenomes</taxon>
    </lineage>
</organism>
<keyword evidence="1" id="KW-0472">Membrane</keyword>
<feature type="transmembrane region" description="Helical" evidence="1">
    <location>
        <begin position="21"/>
        <end position="42"/>
    </location>
</feature>
<keyword evidence="1" id="KW-0812">Transmembrane</keyword>
<proteinExistence type="predicted"/>
<protein>
    <submittedName>
        <fullName evidence="2">Uncharacterized protein</fullName>
    </submittedName>
</protein>
<sequence length="65" mass="7744">MLVRRKQRNFDYRYLKQATGFTFLATLAYEGGGFLVTAFMVASRHGCYVVLRMLQIVYFMHLMRR</sequence>
<gene>
    <name evidence="2" type="ORF">LCGC14_0211540</name>
</gene>
<dbReference type="AlphaFoldDB" id="A0A0F9X013"/>
<comment type="caution">
    <text evidence="2">The sequence shown here is derived from an EMBL/GenBank/DDBJ whole genome shotgun (WGS) entry which is preliminary data.</text>
</comment>
<keyword evidence="1" id="KW-1133">Transmembrane helix</keyword>
<reference evidence="2" key="1">
    <citation type="journal article" date="2015" name="Nature">
        <title>Complex archaea that bridge the gap between prokaryotes and eukaryotes.</title>
        <authorList>
            <person name="Spang A."/>
            <person name="Saw J.H."/>
            <person name="Jorgensen S.L."/>
            <person name="Zaremba-Niedzwiedzka K."/>
            <person name="Martijn J."/>
            <person name="Lind A.E."/>
            <person name="van Eijk R."/>
            <person name="Schleper C."/>
            <person name="Guy L."/>
            <person name="Ettema T.J."/>
        </authorList>
    </citation>
    <scope>NUCLEOTIDE SEQUENCE</scope>
</reference>
<name>A0A0F9X013_9ZZZZ</name>
<accession>A0A0F9X013</accession>